<sequence length="172" mass="19468">MNWRQTLVRAGQPKNARPRAVRAVRLRLPSSAARLAYYGELYHAWPTEATSVSQRTQPCHSPTRRRKRVNFTGKARYISKSTVPWGDVKPEHHFSTPSNHFPPLVATNKRELSSHGCHRPSLLLPGRTPRWQWDPASQHKRLRASATYYAISSPKAAIIATAISSPSWRPSS</sequence>
<accession>A0A6A6PKR1</accession>
<dbReference type="EMBL" id="MU001639">
    <property type="protein sequence ID" value="KAF2480609.1"/>
    <property type="molecule type" value="Genomic_DNA"/>
</dbReference>
<dbReference type="AlphaFoldDB" id="A0A6A6PKR1"/>
<proteinExistence type="predicted"/>
<organism evidence="1 2">
    <name type="scientific">Neohortaea acidophila</name>
    <dbReference type="NCBI Taxonomy" id="245834"/>
    <lineage>
        <taxon>Eukaryota</taxon>
        <taxon>Fungi</taxon>
        <taxon>Dikarya</taxon>
        <taxon>Ascomycota</taxon>
        <taxon>Pezizomycotina</taxon>
        <taxon>Dothideomycetes</taxon>
        <taxon>Dothideomycetidae</taxon>
        <taxon>Mycosphaerellales</taxon>
        <taxon>Teratosphaeriaceae</taxon>
        <taxon>Neohortaea</taxon>
    </lineage>
</organism>
<keyword evidence="2" id="KW-1185">Reference proteome</keyword>
<dbReference type="Proteomes" id="UP000799767">
    <property type="component" value="Unassembled WGS sequence"/>
</dbReference>
<dbReference type="RefSeq" id="XP_033587179.1">
    <property type="nucleotide sequence ID" value="XM_033730053.1"/>
</dbReference>
<name>A0A6A6PKR1_9PEZI</name>
<evidence type="ECO:0000313" key="1">
    <source>
        <dbReference type="EMBL" id="KAF2480609.1"/>
    </source>
</evidence>
<gene>
    <name evidence="1" type="ORF">BDY17DRAFT_195580</name>
</gene>
<evidence type="ECO:0000313" key="2">
    <source>
        <dbReference type="Proteomes" id="UP000799767"/>
    </source>
</evidence>
<reference evidence="1" key="1">
    <citation type="journal article" date="2020" name="Stud. Mycol.">
        <title>101 Dothideomycetes genomes: a test case for predicting lifestyles and emergence of pathogens.</title>
        <authorList>
            <person name="Haridas S."/>
            <person name="Albert R."/>
            <person name="Binder M."/>
            <person name="Bloem J."/>
            <person name="Labutti K."/>
            <person name="Salamov A."/>
            <person name="Andreopoulos B."/>
            <person name="Baker S."/>
            <person name="Barry K."/>
            <person name="Bills G."/>
            <person name="Bluhm B."/>
            <person name="Cannon C."/>
            <person name="Castanera R."/>
            <person name="Culley D."/>
            <person name="Daum C."/>
            <person name="Ezra D."/>
            <person name="Gonzalez J."/>
            <person name="Henrissat B."/>
            <person name="Kuo A."/>
            <person name="Liang C."/>
            <person name="Lipzen A."/>
            <person name="Lutzoni F."/>
            <person name="Magnuson J."/>
            <person name="Mondo S."/>
            <person name="Nolan M."/>
            <person name="Ohm R."/>
            <person name="Pangilinan J."/>
            <person name="Park H.-J."/>
            <person name="Ramirez L."/>
            <person name="Alfaro M."/>
            <person name="Sun H."/>
            <person name="Tritt A."/>
            <person name="Yoshinaga Y."/>
            <person name="Zwiers L.-H."/>
            <person name="Turgeon B."/>
            <person name="Goodwin S."/>
            <person name="Spatafora J."/>
            <person name="Crous P."/>
            <person name="Grigoriev I."/>
        </authorList>
    </citation>
    <scope>NUCLEOTIDE SEQUENCE</scope>
    <source>
        <strain evidence="1">CBS 113389</strain>
    </source>
</reference>
<dbReference type="GeneID" id="54471055"/>
<protein>
    <submittedName>
        <fullName evidence="1">Uncharacterized protein</fullName>
    </submittedName>
</protein>